<keyword evidence="1" id="KW-0472">Membrane</keyword>
<feature type="transmembrane region" description="Helical" evidence="1">
    <location>
        <begin position="48"/>
        <end position="67"/>
    </location>
</feature>
<comment type="caution">
    <text evidence="2">The sequence shown here is derived from an EMBL/GenBank/DDBJ whole genome shotgun (WGS) entry which is preliminary data.</text>
</comment>
<dbReference type="EMBL" id="AOIU01000048">
    <property type="protein sequence ID" value="ELZ19930.1"/>
    <property type="molecule type" value="Genomic_DNA"/>
</dbReference>
<reference evidence="2 3" key="1">
    <citation type="journal article" date="2014" name="PLoS Genet.">
        <title>Phylogenetically driven sequencing of extremely halophilic archaea reveals strategies for static and dynamic osmo-response.</title>
        <authorList>
            <person name="Becker E.A."/>
            <person name="Seitzer P.M."/>
            <person name="Tritt A."/>
            <person name="Larsen D."/>
            <person name="Krusor M."/>
            <person name="Yao A.I."/>
            <person name="Wu D."/>
            <person name="Madern D."/>
            <person name="Eisen J.A."/>
            <person name="Darling A.E."/>
            <person name="Facciotti M.T."/>
        </authorList>
    </citation>
    <scope>NUCLEOTIDE SEQUENCE [LARGE SCALE GENOMIC DNA]</scope>
    <source>
        <strain evidence="2 3">2-9-1</strain>
    </source>
</reference>
<keyword evidence="3" id="KW-1185">Reference proteome</keyword>
<dbReference type="RefSeq" id="WP_006885977.1">
    <property type="nucleotide sequence ID" value="NZ_AOIU01000048.1"/>
</dbReference>
<dbReference type="AlphaFoldDB" id="M0C9L6"/>
<protein>
    <submittedName>
        <fullName evidence="2">Uncharacterized protein</fullName>
    </submittedName>
</protein>
<evidence type="ECO:0000313" key="3">
    <source>
        <dbReference type="Proteomes" id="UP000011626"/>
    </source>
</evidence>
<accession>M0C9L6</accession>
<sequence length="80" mass="8866">MATREQPSFRQMCRATPFRTALFTFGPLLVGAAQVTNAFVHGSHLPLLAAVVAVTVLYSALVTRYQLATFRRRAVTRTLE</sequence>
<name>M0C9L6_9EURY</name>
<proteinExistence type="predicted"/>
<evidence type="ECO:0000256" key="1">
    <source>
        <dbReference type="SAM" id="Phobius"/>
    </source>
</evidence>
<keyword evidence="1" id="KW-0812">Transmembrane</keyword>
<gene>
    <name evidence="2" type="ORF">C475_21569</name>
</gene>
<dbReference type="Proteomes" id="UP000011626">
    <property type="component" value="Unassembled WGS sequence"/>
</dbReference>
<evidence type="ECO:0000313" key="2">
    <source>
        <dbReference type="EMBL" id="ELZ19930.1"/>
    </source>
</evidence>
<organism evidence="2 3">
    <name type="scientific">Halosimplex carlsbadense 2-9-1</name>
    <dbReference type="NCBI Taxonomy" id="797114"/>
    <lineage>
        <taxon>Archaea</taxon>
        <taxon>Methanobacteriati</taxon>
        <taxon>Methanobacteriota</taxon>
        <taxon>Stenosarchaea group</taxon>
        <taxon>Halobacteria</taxon>
        <taxon>Halobacteriales</taxon>
        <taxon>Haloarculaceae</taxon>
        <taxon>Halosimplex</taxon>
    </lineage>
</organism>
<keyword evidence="1" id="KW-1133">Transmembrane helix</keyword>
<dbReference type="OrthoDB" id="237638at2157"/>